<dbReference type="Proteomes" id="UP001190700">
    <property type="component" value="Unassembled WGS sequence"/>
</dbReference>
<feature type="transmembrane region" description="Helical" evidence="15">
    <location>
        <begin position="293"/>
        <end position="318"/>
    </location>
</feature>
<evidence type="ECO:0000313" key="18">
    <source>
        <dbReference type="Proteomes" id="UP001190700"/>
    </source>
</evidence>
<feature type="region of interest" description="Disordered" evidence="14">
    <location>
        <begin position="159"/>
        <end position="180"/>
    </location>
</feature>
<keyword evidence="13" id="KW-0407">Ion channel</keyword>
<accession>A0AAE0FDY1</accession>
<dbReference type="FunFam" id="1.20.120.350:FF:000009">
    <property type="entry name" value="Voltage-dependent T-type calcium channel subunit alpha"/>
    <property type="match status" value="1"/>
</dbReference>
<reference evidence="17 18" key="1">
    <citation type="journal article" date="2015" name="Genome Biol. Evol.">
        <title>Comparative Genomics of a Bacterivorous Green Alga Reveals Evolutionary Causalities and Consequences of Phago-Mixotrophic Mode of Nutrition.</title>
        <authorList>
            <person name="Burns J.A."/>
            <person name="Paasch A."/>
            <person name="Narechania A."/>
            <person name="Kim E."/>
        </authorList>
    </citation>
    <scope>NUCLEOTIDE SEQUENCE [LARGE SCALE GENOMIC DNA]</scope>
    <source>
        <strain evidence="17 18">PLY_AMNH</strain>
    </source>
</reference>
<proteinExistence type="predicted"/>
<dbReference type="GO" id="GO:0098703">
    <property type="term" value="P:calcium ion import across plasma membrane"/>
    <property type="evidence" value="ECO:0007669"/>
    <property type="project" value="TreeGrafter"/>
</dbReference>
<evidence type="ECO:0000313" key="17">
    <source>
        <dbReference type="EMBL" id="KAK3258052.1"/>
    </source>
</evidence>
<feature type="domain" description="Ion transport" evidence="16">
    <location>
        <begin position="220"/>
        <end position="359"/>
    </location>
</feature>
<dbReference type="InterPro" id="IPR050599">
    <property type="entry name" value="VDCC_alpha-1_subunit"/>
</dbReference>
<evidence type="ECO:0000256" key="4">
    <source>
        <dbReference type="ARBA" id="ARBA00022673"/>
    </source>
</evidence>
<protein>
    <recommendedName>
        <fullName evidence="16">Ion transport domain-containing protein</fullName>
    </recommendedName>
</protein>
<comment type="subcellular location">
    <subcellularLocation>
        <location evidence="1">Membrane</location>
        <topology evidence="1">Multi-pass membrane protein</topology>
    </subcellularLocation>
</comment>
<evidence type="ECO:0000256" key="11">
    <source>
        <dbReference type="ARBA" id="ARBA00023136"/>
    </source>
</evidence>
<feature type="transmembrane region" description="Helical" evidence="15">
    <location>
        <begin position="260"/>
        <end position="281"/>
    </location>
</feature>
<evidence type="ECO:0000256" key="6">
    <source>
        <dbReference type="ARBA" id="ARBA00022737"/>
    </source>
</evidence>
<dbReference type="Pfam" id="PF00520">
    <property type="entry name" value="Ion_trans"/>
    <property type="match status" value="1"/>
</dbReference>
<dbReference type="AlphaFoldDB" id="A0AAE0FDY1"/>
<dbReference type="GO" id="GO:0008331">
    <property type="term" value="F:high voltage-gated calcium channel activity"/>
    <property type="evidence" value="ECO:0007669"/>
    <property type="project" value="TreeGrafter"/>
</dbReference>
<keyword evidence="10" id="KW-0406">Ion transport</keyword>
<evidence type="ECO:0000256" key="2">
    <source>
        <dbReference type="ARBA" id="ARBA00022448"/>
    </source>
</evidence>
<gene>
    <name evidence="17" type="ORF">CYMTET_32888</name>
</gene>
<keyword evidence="18" id="KW-1185">Reference proteome</keyword>
<keyword evidence="5 15" id="KW-0812">Transmembrane</keyword>
<keyword evidence="2" id="KW-0813">Transport</keyword>
<evidence type="ECO:0000256" key="1">
    <source>
        <dbReference type="ARBA" id="ARBA00004141"/>
    </source>
</evidence>
<dbReference type="PANTHER" id="PTHR45628">
    <property type="entry name" value="VOLTAGE-DEPENDENT CALCIUM CHANNEL TYPE A SUBUNIT ALPHA-1"/>
    <property type="match status" value="1"/>
</dbReference>
<evidence type="ECO:0000256" key="14">
    <source>
        <dbReference type="SAM" id="MobiDB-lite"/>
    </source>
</evidence>
<dbReference type="GO" id="GO:0005891">
    <property type="term" value="C:voltage-gated calcium channel complex"/>
    <property type="evidence" value="ECO:0007669"/>
    <property type="project" value="TreeGrafter"/>
</dbReference>
<keyword evidence="9 15" id="KW-1133">Transmembrane helix</keyword>
<keyword evidence="8" id="KW-0851">Voltage-gated channel</keyword>
<dbReference type="Gene3D" id="1.20.120.350">
    <property type="entry name" value="Voltage-gated potassium channels. Chain C"/>
    <property type="match status" value="1"/>
</dbReference>
<evidence type="ECO:0000256" key="10">
    <source>
        <dbReference type="ARBA" id="ARBA00023065"/>
    </source>
</evidence>
<dbReference type="EMBL" id="LGRX02019858">
    <property type="protein sequence ID" value="KAK3258052.1"/>
    <property type="molecule type" value="Genomic_DNA"/>
</dbReference>
<evidence type="ECO:0000256" key="12">
    <source>
        <dbReference type="ARBA" id="ARBA00023180"/>
    </source>
</evidence>
<evidence type="ECO:0000259" key="16">
    <source>
        <dbReference type="Pfam" id="PF00520"/>
    </source>
</evidence>
<dbReference type="InterPro" id="IPR027359">
    <property type="entry name" value="Volt_channel_dom_sf"/>
</dbReference>
<keyword evidence="3" id="KW-0109">Calcium transport</keyword>
<evidence type="ECO:0000256" key="15">
    <source>
        <dbReference type="SAM" id="Phobius"/>
    </source>
</evidence>
<sequence>MDFWSNGDTSNYEKEKYRDFTNIYTLYSPRSAVPVNLRERDAMFNKTVDDDRLAETDFEVQSSHDDGAYGIYCGVEQRIPPSNICEMDCWIPIETASGNDIRGEDMEEMEGASSEAYPEASPVKAVDSWQEYSATHTLKNRRKQQVTVADEVQETVDVQEAKSKKGKGPLSTGRKSSIFSAQAKQTRSKGIQTQDRSLSLGYFSADSAVRSACKRAVKSQVFQSTVMLCIVLSSVTMALVDPLQDEESSRNIFFTNLERLFLAIFFVEMTVKIIADGFLLIDDAYLRDRWNILDFTCLISSLCTLFISSGSTSTFQIARFFRLFRPLKTINKFPRLRFLAMAVLNSLPRLGDVLLLILLYLRQLGGEEAGAASIKVVWGGGMGGDM</sequence>
<evidence type="ECO:0000256" key="13">
    <source>
        <dbReference type="ARBA" id="ARBA00023303"/>
    </source>
</evidence>
<evidence type="ECO:0000256" key="8">
    <source>
        <dbReference type="ARBA" id="ARBA00022882"/>
    </source>
</evidence>
<feature type="transmembrane region" description="Helical" evidence="15">
    <location>
        <begin position="221"/>
        <end position="240"/>
    </location>
</feature>
<keyword evidence="12" id="KW-0325">Glycoprotein</keyword>
<name>A0AAE0FDY1_9CHLO</name>
<dbReference type="PANTHER" id="PTHR45628:SF7">
    <property type="entry name" value="VOLTAGE-DEPENDENT CALCIUM CHANNEL TYPE A SUBUNIT ALPHA-1"/>
    <property type="match status" value="1"/>
</dbReference>
<evidence type="ECO:0000256" key="7">
    <source>
        <dbReference type="ARBA" id="ARBA00022837"/>
    </source>
</evidence>
<organism evidence="17 18">
    <name type="scientific">Cymbomonas tetramitiformis</name>
    <dbReference type="NCBI Taxonomy" id="36881"/>
    <lineage>
        <taxon>Eukaryota</taxon>
        <taxon>Viridiplantae</taxon>
        <taxon>Chlorophyta</taxon>
        <taxon>Pyramimonadophyceae</taxon>
        <taxon>Pyramimonadales</taxon>
        <taxon>Pyramimonadaceae</taxon>
        <taxon>Cymbomonas</taxon>
    </lineage>
</organism>
<keyword evidence="4" id="KW-0107">Calcium channel</keyword>
<comment type="caution">
    <text evidence="17">The sequence shown here is derived from an EMBL/GenBank/DDBJ whole genome shotgun (WGS) entry which is preliminary data.</text>
</comment>
<dbReference type="SUPFAM" id="SSF81324">
    <property type="entry name" value="Voltage-gated potassium channels"/>
    <property type="match status" value="1"/>
</dbReference>
<evidence type="ECO:0000256" key="9">
    <source>
        <dbReference type="ARBA" id="ARBA00022989"/>
    </source>
</evidence>
<evidence type="ECO:0000256" key="5">
    <source>
        <dbReference type="ARBA" id="ARBA00022692"/>
    </source>
</evidence>
<keyword evidence="7" id="KW-0106">Calcium</keyword>
<keyword evidence="6" id="KW-0677">Repeat</keyword>
<evidence type="ECO:0000256" key="3">
    <source>
        <dbReference type="ARBA" id="ARBA00022568"/>
    </source>
</evidence>
<dbReference type="InterPro" id="IPR005821">
    <property type="entry name" value="Ion_trans_dom"/>
</dbReference>
<keyword evidence="11 15" id="KW-0472">Membrane</keyword>